<dbReference type="InParanoid" id="K0KKT8"/>
<proteinExistence type="predicted"/>
<accession>K0KKT8</accession>
<dbReference type="HOGENOM" id="CLU_1256920_0_0_1"/>
<dbReference type="EMBL" id="CAIF01000212">
    <property type="protein sequence ID" value="CCH45810.1"/>
    <property type="molecule type" value="Genomic_DNA"/>
</dbReference>
<comment type="caution">
    <text evidence="1">The sequence shown here is derived from an EMBL/GenBank/DDBJ whole genome shotgun (WGS) entry which is preliminary data.</text>
</comment>
<name>K0KKT8_WICCF</name>
<keyword evidence="2" id="KW-1185">Reference proteome</keyword>
<dbReference type="Proteomes" id="UP000009328">
    <property type="component" value="Unassembled WGS sequence"/>
</dbReference>
<evidence type="ECO:0000313" key="1">
    <source>
        <dbReference type="EMBL" id="CCH45810.1"/>
    </source>
</evidence>
<evidence type="ECO:0000313" key="2">
    <source>
        <dbReference type="Proteomes" id="UP000009328"/>
    </source>
</evidence>
<reference evidence="1 2" key="1">
    <citation type="journal article" date="2012" name="Eukaryot. Cell">
        <title>Draft genome sequence of Wickerhamomyces ciferrii NRRL Y-1031 F-60-10.</title>
        <authorList>
            <person name="Schneider J."/>
            <person name="Andrea H."/>
            <person name="Blom J."/>
            <person name="Jaenicke S."/>
            <person name="Ruckert C."/>
            <person name="Schorsch C."/>
            <person name="Szczepanowski R."/>
            <person name="Farwick M."/>
            <person name="Goesmann A."/>
            <person name="Puhler A."/>
            <person name="Schaffer S."/>
            <person name="Tauch A."/>
            <person name="Kohler T."/>
            <person name="Brinkrolf K."/>
        </authorList>
    </citation>
    <scope>NUCLEOTIDE SEQUENCE [LARGE SCALE GENOMIC DNA]</scope>
    <source>
        <strain evidence="2">ATCC 14091 / BCRC 22168 / CBS 111 / JCM 3599 / NBRC 0793 / NRRL Y-1031 F-60-10</strain>
    </source>
</reference>
<dbReference type="AlphaFoldDB" id="K0KKT8"/>
<sequence length="220" mass="25763">MTYNKISASSANIREEICVLDPLFYADEFESSSVYLQDDTEDSLTNSFNSLKLKKSFKSLDERRAKLRNSDDHFTILQLPKYNSFTGKSLPPKPRSTLKNFTIHQDENKEIIKINEQSSKLIETFGIDFKLYLDTGFHLSPFTQIQFKRYQNEESNVNIPIEYRIDYSIDLSLIGRFVDENYDILDEFDDDFFEYGDVIYLDNSDEDDFENEDDSSDEEG</sequence>
<protein>
    <submittedName>
        <fullName evidence="1">Uncharacterized protein</fullName>
    </submittedName>
</protein>
<gene>
    <name evidence="1" type="ORF">BN7_5396</name>
</gene>
<organism evidence="1 2">
    <name type="scientific">Wickerhamomyces ciferrii (strain ATCC 14091 / BCRC 22168 / CBS 111 / JCM 3599 / NBRC 0793 / NRRL Y-1031 F-60-10)</name>
    <name type="common">Yeast</name>
    <name type="synonym">Pichia ciferrii</name>
    <dbReference type="NCBI Taxonomy" id="1206466"/>
    <lineage>
        <taxon>Eukaryota</taxon>
        <taxon>Fungi</taxon>
        <taxon>Dikarya</taxon>
        <taxon>Ascomycota</taxon>
        <taxon>Saccharomycotina</taxon>
        <taxon>Saccharomycetes</taxon>
        <taxon>Phaffomycetales</taxon>
        <taxon>Wickerhamomycetaceae</taxon>
        <taxon>Wickerhamomyces</taxon>
    </lineage>
</organism>